<dbReference type="GeneID" id="54563346"/>
<dbReference type="Proteomes" id="UP000799537">
    <property type="component" value="Unassembled WGS sequence"/>
</dbReference>
<evidence type="ECO:0000313" key="3">
    <source>
        <dbReference type="Proteomes" id="UP000799537"/>
    </source>
</evidence>
<evidence type="ECO:0000313" key="2">
    <source>
        <dbReference type="EMBL" id="KAF2158753.1"/>
    </source>
</evidence>
<dbReference type="EMBL" id="ML993650">
    <property type="protein sequence ID" value="KAF2158753.1"/>
    <property type="molecule type" value="Genomic_DNA"/>
</dbReference>
<gene>
    <name evidence="2" type="ORF">M409DRAFT_30780</name>
</gene>
<name>A0A6A6BW11_ZASCE</name>
<protein>
    <submittedName>
        <fullName evidence="2">Uncharacterized protein</fullName>
    </submittedName>
</protein>
<keyword evidence="3" id="KW-1185">Reference proteome</keyword>
<organism evidence="2 3">
    <name type="scientific">Zasmidium cellare ATCC 36951</name>
    <dbReference type="NCBI Taxonomy" id="1080233"/>
    <lineage>
        <taxon>Eukaryota</taxon>
        <taxon>Fungi</taxon>
        <taxon>Dikarya</taxon>
        <taxon>Ascomycota</taxon>
        <taxon>Pezizomycotina</taxon>
        <taxon>Dothideomycetes</taxon>
        <taxon>Dothideomycetidae</taxon>
        <taxon>Mycosphaerellales</taxon>
        <taxon>Mycosphaerellaceae</taxon>
        <taxon>Zasmidium</taxon>
    </lineage>
</organism>
<evidence type="ECO:0000256" key="1">
    <source>
        <dbReference type="SAM" id="MobiDB-lite"/>
    </source>
</evidence>
<dbReference type="RefSeq" id="XP_033659642.1">
    <property type="nucleotide sequence ID" value="XM_033810074.1"/>
</dbReference>
<accession>A0A6A6BW11</accession>
<proteinExistence type="predicted"/>
<feature type="region of interest" description="Disordered" evidence="1">
    <location>
        <begin position="1"/>
        <end position="39"/>
    </location>
</feature>
<reference evidence="2" key="1">
    <citation type="journal article" date="2020" name="Stud. Mycol.">
        <title>101 Dothideomycetes genomes: a test case for predicting lifestyles and emergence of pathogens.</title>
        <authorList>
            <person name="Haridas S."/>
            <person name="Albert R."/>
            <person name="Binder M."/>
            <person name="Bloem J."/>
            <person name="Labutti K."/>
            <person name="Salamov A."/>
            <person name="Andreopoulos B."/>
            <person name="Baker S."/>
            <person name="Barry K."/>
            <person name="Bills G."/>
            <person name="Bluhm B."/>
            <person name="Cannon C."/>
            <person name="Castanera R."/>
            <person name="Culley D."/>
            <person name="Daum C."/>
            <person name="Ezra D."/>
            <person name="Gonzalez J."/>
            <person name="Henrissat B."/>
            <person name="Kuo A."/>
            <person name="Liang C."/>
            <person name="Lipzen A."/>
            <person name="Lutzoni F."/>
            <person name="Magnuson J."/>
            <person name="Mondo S."/>
            <person name="Nolan M."/>
            <person name="Ohm R."/>
            <person name="Pangilinan J."/>
            <person name="Park H.-J."/>
            <person name="Ramirez L."/>
            <person name="Alfaro M."/>
            <person name="Sun H."/>
            <person name="Tritt A."/>
            <person name="Yoshinaga Y."/>
            <person name="Zwiers L.-H."/>
            <person name="Turgeon B."/>
            <person name="Goodwin S."/>
            <person name="Spatafora J."/>
            <person name="Crous P."/>
            <person name="Grigoriev I."/>
        </authorList>
    </citation>
    <scope>NUCLEOTIDE SEQUENCE</scope>
    <source>
        <strain evidence="2">ATCC 36951</strain>
    </source>
</reference>
<feature type="compositionally biased region" description="Basic and acidic residues" evidence="1">
    <location>
        <begin position="14"/>
        <end position="31"/>
    </location>
</feature>
<sequence>MFNEPLEGVNGILERPRQSESPYSEKHDIRTPDVQLSEVNTPAPLDELTAEEPVPVEVEIPTPWESWGTSVVKSKKKKKQGSSWE</sequence>
<dbReference type="AlphaFoldDB" id="A0A6A6BW11"/>